<dbReference type="GO" id="GO:0007411">
    <property type="term" value="P:axon guidance"/>
    <property type="evidence" value="ECO:0007669"/>
    <property type="project" value="UniProtKB-ARBA"/>
</dbReference>
<gene>
    <name evidence="16" type="ORF">QE152_g25425</name>
</gene>
<dbReference type="InterPro" id="IPR009030">
    <property type="entry name" value="Growth_fac_rcpt_cys_sf"/>
</dbReference>
<dbReference type="Pfam" id="PF00092">
    <property type="entry name" value="VWA"/>
    <property type="match status" value="1"/>
</dbReference>
<dbReference type="PANTHER" id="PTHR46393:SF7">
    <property type="entry name" value="COMPLEMENT C2"/>
    <property type="match status" value="1"/>
</dbReference>
<feature type="domain" description="EGF-like" evidence="11">
    <location>
        <begin position="1115"/>
        <end position="1153"/>
    </location>
</feature>
<dbReference type="PROSITE" id="PS50825">
    <property type="entry name" value="HYR"/>
    <property type="match status" value="2"/>
</dbReference>
<evidence type="ECO:0000259" key="14">
    <source>
        <dbReference type="PROSITE" id="PS50923"/>
    </source>
</evidence>
<dbReference type="InterPro" id="IPR011641">
    <property type="entry name" value="Tyr-kin_ephrin_A/B_rcpt-like"/>
</dbReference>
<dbReference type="PROSITE" id="PS00022">
    <property type="entry name" value="EGF_1"/>
    <property type="match status" value="6"/>
</dbReference>
<feature type="domain" description="Sushi" evidence="14">
    <location>
        <begin position="1632"/>
        <end position="1701"/>
    </location>
</feature>
<dbReference type="CDD" id="cd01450">
    <property type="entry name" value="vWFA_subfamily_ECM"/>
    <property type="match status" value="1"/>
</dbReference>
<dbReference type="CDD" id="cd00033">
    <property type="entry name" value="CCP"/>
    <property type="match status" value="6"/>
</dbReference>
<evidence type="ECO:0000313" key="16">
    <source>
        <dbReference type="EMBL" id="KAK9711464.1"/>
    </source>
</evidence>
<evidence type="ECO:0000256" key="7">
    <source>
        <dbReference type="PROSITE-ProRule" id="PRU00076"/>
    </source>
</evidence>
<dbReference type="SMART" id="SM01411">
    <property type="entry name" value="Ephrin_rec_like"/>
    <property type="match status" value="3"/>
</dbReference>
<feature type="domain" description="VWFA" evidence="12">
    <location>
        <begin position="84"/>
        <end position="260"/>
    </location>
</feature>
<dbReference type="PROSITE" id="PS50026">
    <property type="entry name" value="EGF_3"/>
    <property type="match status" value="5"/>
</dbReference>
<evidence type="ECO:0000256" key="6">
    <source>
        <dbReference type="ARBA" id="ARBA00023180"/>
    </source>
</evidence>
<dbReference type="GO" id="GO:0007476">
    <property type="term" value="P:imaginal disc-derived wing morphogenesis"/>
    <property type="evidence" value="ECO:0007669"/>
    <property type="project" value="UniProtKB-ARBA"/>
</dbReference>
<feature type="domain" description="Sushi" evidence="14">
    <location>
        <begin position="370"/>
        <end position="430"/>
    </location>
</feature>
<keyword evidence="17" id="KW-1185">Reference proteome</keyword>
<keyword evidence="2 8" id="KW-0768">Sushi</keyword>
<feature type="compositionally biased region" description="Basic residues" evidence="9">
    <location>
        <begin position="868"/>
        <end position="885"/>
    </location>
</feature>
<dbReference type="GO" id="GO:0032991">
    <property type="term" value="C:protein-containing complex"/>
    <property type="evidence" value="ECO:0007669"/>
    <property type="project" value="UniProtKB-ARBA"/>
</dbReference>
<dbReference type="PROSITE" id="PS51828">
    <property type="entry name" value="PTX_2"/>
    <property type="match status" value="1"/>
</dbReference>
<feature type="disulfide bond" evidence="8">
    <location>
        <begin position="372"/>
        <end position="415"/>
    </location>
</feature>
<feature type="domain" description="Sushi" evidence="14">
    <location>
        <begin position="1776"/>
        <end position="1838"/>
    </location>
</feature>
<feature type="disulfide bond" evidence="7">
    <location>
        <begin position="1260"/>
        <end position="1269"/>
    </location>
</feature>
<comment type="caution">
    <text evidence="7">Lacks conserved residue(s) required for the propagation of feature annotation.</text>
</comment>
<dbReference type="Gene3D" id="2.60.120.200">
    <property type="match status" value="1"/>
</dbReference>
<dbReference type="PROSITE" id="PS50923">
    <property type="entry name" value="SUSHI"/>
    <property type="match status" value="8"/>
</dbReference>
<dbReference type="InterPro" id="IPR030476">
    <property type="entry name" value="Pentaxin_CS"/>
</dbReference>
<keyword evidence="6" id="KW-0325">Glycoprotein</keyword>
<dbReference type="GO" id="GO:0050769">
    <property type="term" value="P:positive regulation of neurogenesis"/>
    <property type="evidence" value="ECO:0007669"/>
    <property type="project" value="UniProtKB-ARBA"/>
</dbReference>
<feature type="domain" description="EGF-like" evidence="11">
    <location>
        <begin position="1272"/>
        <end position="1308"/>
    </location>
</feature>
<feature type="disulfide bond" evidence="7">
    <location>
        <begin position="1159"/>
        <end position="1169"/>
    </location>
</feature>
<dbReference type="InterPro" id="IPR003410">
    <property type="entry name" value="HYR_dom"/>
</dbReference>
<dbReference type="Gene3D" id="2.10.50.10">
    <property type="entry name" value="Tumor Necrosis Factor Receptor, subunit A, domain 2"/>
    <property type="match status" value="2"/>
</dbReference>
<dbReference type="SMART" id="SM00179">
    <property type="entry name" value="EGF_CA"/>
    <property type="match status" value="3"/>
</dbReference>
<keyword evidence="16" id="KW-0808">Transferase</keyword>
<dbReference type="PROSITE" id="PS00289">
    <property type="entry name" value="PTX_1"/>
    <property type="match status" value="1"/>
</dbReference>
<feature type="disulfide bond" evidence="7">
    <location>
        <begin position="1180"/>
        <end position="1189"/>
    </location>
</feature>
<dbReference type="SUPFAM" id="SSF53300">
    <property type="entry name" value="vWA-like"/>
    <property type="match status" value="1"/>
</dbReference>
<evidence type="ECO:0000256" key="10">
    <source>
        <dbReference type="SAM" id="SignalP"/>
    </source>
</evidence>
<feature type="disulfide bond" evidence="8">
    <location>
        <begin position="471"/>
        <end position="498"/>
    </location>
</feature>
<dbReference type="PANTHER" id="PTHR46393">
    <property type="entry name" value="SUSHI DOMAIN-CONTAINING PROTEIN"/>
    <property type="match status" value="1"/>
</dbReference>
<evidence type="ECO:0000256" key="3">
    <source>
        <dbReference type="ARBA" id="ARBA00022729"/>
    </source>
</evidence>
<dbReference type="Pfam" id="PF00354">
    <property type="entry name" value="Pentaxin"/>
    <property type="match status" value="1"/>
</dbReference>
<keyword evidence="1 7" id="KW-0245">EGF-like domain</keyword>
<dbReference type="GO" id="GO:0048056">
    <property type="term" value="P:R3/R4 cell differentiation"/>
    <property type="evidence" value="ECO:0007669"/>
    <property type="project" value="UniProtKB-ARBA"/>
</dbReference>
<comment type="caution">
    <text evidence="16">The sequence shown here is derived from an EMBL/GenBank/DDBJ whole genome shotgun (WGS) entry which is preliminary data.</text>
</comment>
<dbReference type="SUPFAM" id="SSF57184">
    <property type="entry name" value="Growth factor receptor domain"/>
    <property type="match status" value="2"/>
</dbReference>
<feature type="disulfide bond" evidence="8">
    <location>
        <begin position="1742"/>
        <end position="1769"/>
    </location>
</feature>
<feature type="domain" description="EGF-like" evidence="11">
    <location>
        <begin position="1192"/>
        <end position="1228"/>
    </location>
</feature>
<dbReference type="GO" id="GO:0016318">
    <property type="term" value="P:ommatidial rotation"/>
    <property type="evidence" value="ECO:0007669"/>
    <property type="project" value="UniProtKB-ARBA"/>
</dbReference>
<evidence type="ECO:0000256" key="5">
    <source>
        <dbReference type="ARBA" id="ARBA00023157"/>
    </source>
</evidence>
<feature type="domain" description="EGF-like" evidence="11">
    <location>
        <begin position="1233"/>
        <end position="1270"/>
    </location>
</feature>
<dbReference type="SMART" id="SM00032">
    <property type="entry name" value="CCP"/>
    <property type="match status" value="9"/>
</dbReference>
<evidence type="ECO:0000259" key="13">
    <source>
        <dbReference type="PROSITE" id="PS50825"/>
    </source>
</evidence>
<dbReference type="Pfam" id="PF02494">
    <property type="entry name" value="HYR"/>
    <property type="match status" value="2"/>
</dbReference>
<feature type="disulfide bond" evidence="8">
    <location>
        <begin position="1672"/>
        <end position="1699"/>
    </location>
</feature>
<dbReference type="SMART" id="SM00159">
    <property type="entry name" value="PTX"/>
    <property type="match status" value="1"/>
</dbReference>
<dbReference type="Pfam" id="PF00084">
    <property type="entry name" value="Sushi"/>
    <property type="match status" value="5"/>
</dbReference>
<dbReference type="InterPro" id="IPR002035">
    <property type="entry name" value="VWF_A"/>
</dbReference>
<feature type="domain" description="Sushi" evidence="14">
    <location>
        <begin position="1514"/>
        <end position="1573"/>
    </location>
</feature>
<feature type="region of interest" description="Disordered" evidence="9">
    <location>
        <begin position="862"/>
        <end position="885"/>
    </location>
</feature>
<evidence type="ECO:0000259" key="15">
    <source>
        <dbReference type="PROSITE" id="PS51828"/>
    </source>
</evidence>
<protein>
    <submittedName>
        <fullName evidence="16">Tyrosine-protein kinase ephrin type A/B receptor-like</fullName>
    </submittedName>
</protein>
<evidence type="ECO:0000256" key="8">
    <source>
        <dbReference type="PROSITE-ProRule" id="PRU00302"/>
    </source>
</evidence>
<dbReference type="PROSITE" id="PS01186">
    <property type="entry name" value="EGF_2"/>
    <property type="match status" value="3"/>
</dbReference>
<feature type="disulfide bond" evidence="7">
    <location>
        <begin position="1218"/>
        <end position="1227"/>
    </location>
</feature>
<dbReference type="PRINTS" id="PR00895">
    <property type="entry name" value="PENTAXIN"/>
</dbReference>
<evidence type="ECO:0000256" key="2">
    <source>
        <dbReference type="ARBA" id="ARBA00022659"/>
    </source>
</evidence>
<dbReference type="Gene3D" id="2.10.25.10">
    <property type="entry name" value="Laminin"/>
    <property type="match status" value="5"/>
</dbReference>
<evidence type="ECO:0000313" key="17">
    <source>
        <dbReference type="Proteomes" id="UP001458880"/>
    </source>
</evidence>
<dbReference type="Gene3D" id="3.40.50.410">
    <property type="entry name" value="von Willebrand factor, type A domain"/>
    <property type="match status" value="1"/>
</dbReference>
<keyword evidence="5 7" id="KW-1015">Disulfide bond</keyword>
<dbReference type="PROSITE" id="PS50234">
    <property type="entry name" value="VWFA"/>
    <property type="match status" value="1"/>
</dbReference>
<organism evidence="16 17">
    <name type="scientific">Popillia japonica</name>
    <name type="common">Japanese beetle</name>
    <dbReference type="NCBI Taxonomy" id="7064"/>
    <lineage>
        <taxon>Eukaryota</taxon>
        <taxon>Metazoa</taxon>
        <taxon>Ecdysozoa</taxon>
        <taxon>Arthropoda</taxon>
        <taxon>Hexapoda</taxon>
        <taxon>Insecta</taxon>
        <taxon>Pterygota</taxon>
        <taxon>Neoptera</taxon>
        <taxon>Endopterygota</taxon>
        <taxon>Coleoptera</taxon>
        <taxon>Polyphaga</taxon>
        <taxon>Scarabaeiformia</taxon>
        <taxon>Scarabaeidae</taxon>
        <taxon>Rutelinae</taxon>
        <taxon>Popillia</taxon>
    </lineage>
</organism>
<feature type="domain" description="EGF-like" evidence="11">
    <location>
        <begin position="1155"/>
        <end position="1190"/>
    </location>
</feature>
<feature type="chain" id="PRO_5043575970" evidence="10">
    <location>
        <begin position="23"/>
        <end position="1891"/>
    </location>
</feature>
<evidence type="ECO:0000259" key="12">
    <source>
        <dbReference type="PROSITE" id="PS50234"/>
    </source>
</evidence>
<dbReference type="EMBL" id="JASPKY010000279">
    <property type="protein sequence ID" value="KAK9711464.1"/>
    <property type="molecule type" value="Genomic_DNA"/>
</dbReference>
<dbReference type="CDD" id="cd00054">
    <property type="entry name" value="EGF_CA"/>
    <property type="match status" value="4"/>
</dbReference>
<dbReference type="InterPro" id="IPR000436">
    <property type="entry name" value="Sushi_SCR_CCP_dom"/>
</dbReference>
<dbReference type="GO" id="GO:0005509">
    <property type="term" value="F:calcium ion binding"/>
    <property type="evidence" value="ECO:0007669"/>
    <property type="project" value="InterPro"/>
</dbReference>
<name>A0AAW1K1Z3_POPJA</name>
<dbReference type="Proteomes" id="UP001458880">
    <property type="component" value="Unassembled WGS sequence"/>
</dbReference>
<feature type="domain" description="Sushi" evidence="14">
    <location>
        <begin position="444"/>
        <end position="500"/>
    </location>
</feature>
<keyword evidence="4" id="KW-0677">Repeat</keyword>
<sequence>MKLFRALICFSTTFAVIQFSLSIKSDSYIKEHYRDFLNFGDKKVENKFNDSNFENSVIKHKVEILGKIFKAKVDEIKDKNKKLDLIFLIDASSSIGELNFQNELKFVKKLLSDIIVDYNHSRVAVVTFSSSDKIIKTVDEISYPRQENNKCLLLKTLLEKTKYSGGGTYTLGAFKIAQAVFKRSRKDSKKVLFLITDGFSNGGDPTGIASKLKENKVTIFTIGIKNGNYQELYELSTSPGEYYSYLLDSFNEFESLARRALHVDLQTGDYVPLGTPTPCDSLCKEGNCCDSKAHCSCGTSTGHYSCICQPGYYGSGLVNDCLPCPAGSFGNGPNLCLPCPDVNHIAEIGSESCKCKLGYKSTKDNRCEVIKCSKLSPPEHGYFVKSNACAYVFNSACGVRCQIGYTLEGSSIRLCQSNATWSGQIPSCQIKSCEALTSPSHGTMTCQHADLDETYTNEPEFPVDTVCSFACERGRTLVGSRQRTCLPLAHWDGLKTSCKQVKCNKLPKLLYGHIEPKSCPAEKHCTGLHGTWSEKRDTKCKDVTKPKLTCPKNIKNSTLPGKNHGQAIWTLPNVTDNSGLNVTLWTKPSIKDITSFKFKIGTTNITYFAQDAFKNTAKCYFIVEIYEIYDNEKPTIEDCEDPPPFLSTEKSGTDVVWDEPNIYDNSQNVHVAKTHEFGFFKTGTTQVTYTAVDLSNNVNTCTLNITIEESVCEPLPDPIYGKSECRNSEDGLKCVITCLEGYAVPITGATETIDVDNDSIQFVCNKDNPLWFSYENQIFPECSVTELPVEVSENVTIDLESEDMLEICKNETRLTQLNNKVKEDIATTLYEVCNDIECHLHTQAACEDYRSVLEELSNLVKRQTTRNTGKRPKKGKKQRKKKTKKIKLNVQVDAKTLQEDKREKLFLIKHNISSIHTIAGNNVTKIDFKESKIKCLPGNVRKKLKCVRCPPGTFHNATRNSCQNCKIGFYNDQAGRTSCTSCPLNYSTRKLQAKSINDCVEQCGPGTIARKRKVKPPKKNPNVIIERITLKPYCRSCPIGTYQPLYGRLGCFKCPNSFTTSGVGSTTIQECIPTLQQTCTNSSNICNKGQCVIINEVYYSCECSKYYVGSHCETKLDNCLHSPCKNGGICAPNSDGSDFSCKCRRGFTGDTCEIIEDRCSLNCLNNGTCMHDDNGEFCLCPKKYHGERCQHKTKYCINDICENGGQCIEDIDTFKCICFHGYIGRRCTHLPCDYRPCPRNAVCDNINTPNPTRHNYRCTCEDGYTGVNCTQRIDPCSKNKCKNNSTCKASEKSYICECPPNFYGKFCESKPEKRFVLVFTRSGVTDSVRLEEFKYNLFQISICLWIQTLDTQNYGTILSYATFEYDNTFTITDYGGLVFYINNKKIYSDIMLNDGFWHHFCFTWRSDDGEYLIYVDGKVIQQGQNFSQGEFIQGNGKMIIGQEQDIMGGKFSQSEAFLGKISHFDIWNKVLSAKDIFDQMNSCKEERFGNIYAWPEMNKYVFGKVKIENSPFCLECNKSLANSIRNGYIEIINNTAYYRCDKGYILNENKYYSGRRCTKAGEWEGHDEPYCKILYCHYPGYLRHGRVYGRRYSYQSQIHYSCDTGYRMNGTDTRTCSDNGIWEPDPPTCLGLRCKAFKAPENSKIIISSDYSDEYQENLESYDVGTSIEIICDADAKLKGEAITTCEVTGEWDNEIPECIKEKPKFPCSLSHIPSAPSNGFITEDSLAAVNNFSSFVIDYQCQTGYRLIGENSTTCILDGYWTQPNITCELIVIAVKCPSPPKIKNAVLADLANVDHVAGDKVTYECVEGYRLLGNDFIDFKCSTTGKWSRFSGKCIKKTCGKPNVAESSTIQGKSYLFGEKVTIICANGKEYTLTCQSSGKWSDITDSAC</sequence>
<feature type="domain" description="HYR" evidence="13">
    <location>
        <begin position="629"/>
        <end position="709"/>
    </location>
</feature>
<evidence type="ECO:0000256" key="4">
    <source>
        <dbReference type="ARBA" id="ARBA00022737"/>
    </source>
</evidence>
<dbReference type="InterPro" id="IPR013320">
    <property type="entry name" value="ConA-like_dom_sf"/>
</dbReference>
<feature type="signal peptide" evidence="10">
    <location>
        <begin position="1"/>
        <end position="22"/>
    </location>
</feature>
<dbReference type="InterPro" id="IPR001759">
    <property type="entry name" value="PTX_dom"/>
</dbReference>
<evidence type="ECO:0000256" key="1">
    <source>
        <dbReference type="ARBA" id="ARBA00022536"/>
    </source>
</evidence>
<dbReference type="GO" id="GO:0016301">
    <property type="term" value="F:kinase activity"/>
    <property type="evidence" value="ECO:0007669"/>
    <property type="project" value="UniProtKB-KW"/>
</dbReference>
<evidence type="ECO:0000259" key="11">
    <source>
        <dbReference type="PROSITE" id="PS50026"/>
    </source>
</evidence>
<feature type="domain" description="HYR" evidence="13">
    <location>
        <begin position="541"/>
        <end position="627"/>
    </location>
</feature>
<keyword evidence="16" id="KW-0675">Receptor</keyword>
<dbReference type="Pfam" id="PF07699">
    <property type="entry name" value="Ephrin_rec_like"/>
    <property type="match status" value="2"/>
</dbReference>
<dbReference type="SUPFAM" id="SSF49899">
    <property type="entry name" value="Concanavalin A-like lectins/glucanases"/>
    <property type="match status" value="1"/>
</dbReference>
<accession>A0AAW1K1Z3</accession>
<dbReference type="InterPro" id="IPR000742">
    <property type="entry name" value="EGF"/>
</dbReference>
<feature type="disulfide bond" evidence="7">
    <location>
        <begin position="1298"/>
        <end position="1307"/>
    </location>
</feature>
<dbReference type="Pfam" id="PF00008">
    <property type="entry name" value="EGF"/>
    <property type="match status" value="2"/>
</dbReference>
<dbReference type="SMART" id="SM00327">
    <property type="entry name" value="VWA"/>
    <property type="match status" value="1"/>
</dbReference>
<feature type="disulfide bond" evidence="8">
    <location>
        <begin position="1602"/>
        <end position="1629"/>
    </location>
</feature>
<reference evidence="16 17" key="1">
    <citation type="journal article" date="2024" name="BMC Genomics">
        <title>De novo assembly and annotation of Popillia japonica's genome with initial clues to its potential as an invasive pest.</title>
        <authorList>
            <person name="Cucini C."/>
            <person name="Boschi S."/>
            <person name="Funari R."/>
            <person name="Cardaioli E."/>
            <person name="Iannotti N."/>
            <person name="Marturano G."/>
            <person name="Paoli F."/>
            <person name="Bruttini M."/>
            <person name="Carapelli A."/>
            <person name="Frati F."/>
            <person name="Nardi F."/>
        </authorList>
    </citation>
    <scope>NUCLEOTIDE SEQUENCE [LARGE SCALE GENOMIC DNA]</scope>
    <source>
        <strain evidence="16">DMR45628</strain>
    </source>
</reference>
<dbReference type="GO" id="GO:0005911">
    <property type="term" value="C:cell-cell junction"/>
    <property type="evidence" value="ECO:0007669"/>
    <property type="project" value="UniProtKB-ARBA"/>
</dbReference>
<feature type="domain" description="Sushi" evidence="14">
    <location>
        <begin position="1574"/>
        <end position="1631"/>
    </location>
</feature>
<feature type="disulfide bond" evidence="8">
    <location>
        <begin position="401"/>
        <end position="428"/>
    </location>
</feature>
<evidence type="ECO:0000256" key="9">
    <source>
        <dbReference type="SAM" id="MobiDB-lite"/>
    </source>
</evidence>
<dbReference type="InterPro" id="IPR036465">
    <property type="entry name" value="vWFA_dom_sf"/>
</dbReference>
<dbReference type="GO" id="GO:0040008">
    <property type="term" value="P:regulation of growth"/>
    <property type="evidence" value="ECO:0007669"/>
    <property type="project" value="UniProtKB-ARBA"/>
</dbReference>
<feature type="domain" description="Sushi" evidence="14">
    <location>
        <begin position="1706"/>
        <end position="1771"/>
    </location>
</feature>
<keyword evidence="3 10" id="KW-0732">Signal</keyword>
<feature type="disulfide bond" evidence="7">
    <location>
        <begin position="1143"/>
        <end position="1152"/>
    </location>
</feature>
<dbReference type="InterPro" id="IPR001881">
    <property type="entry name" value="EGF-like_Ca-bd_dom"/>
</dbReference>
<dbReference type="SUPFAM" id="SSF57535">
    <property type="entry name" value="Complement control module/SCR domain"/>
    <property type="match status" value="8"/>
</dbReference>
<keyword evidence="16" id="KW-0418">Kinase</keyword>
<dbReference type="Gene3D" id="2.10.70.10">
    <property type="entry name" value="Complement Module, domain 1"/>
    <property type="match status" value="8"/>
</dbReference>
<dbReference type="SMART" id="SM00181">
    <property type="entry name" value="EGF"/>
    <property type="match status" value="8"/>
</dbReference>
<dbReference type="GO" id="GO:0120035">
    <property type="term" value="P:regulation of plasma membrane bounded cell projection organization"/>
    <property type="evidence" value="ECO:0007669"/>
    <property type="project" value="UniProtKB-ARBA"/>
</dbReference>
<feature type="domain" description="Pentraxin (PTX)" evidence="15">
    <location>
        <begin position="1313"/>
        <end position="1513"/>
    </location>
</feature>
<feature type="disulfide bond" evidence="7">
    <location>
        <begin position="1124"/>
        <end position="1141"/>
    </location>
</feature>
<dbReference type="SUPFAM" id="SSF57196">
    <property type="entry name" value="EGF/Laminin"/>
    <property type="match status" value="4"/>
</dbReference>
<feature type="domain" description="Sushi" evidence="14">
    <location>
        <begin position="1839"/>
        <end position="1891"/>
    </location>
</feature>
<dbReference type="InterPro" id="IPR035976">
    <property type="entry name" value="Sushi/SCR/CCP_sf"/>
</dbReference>
<proteinExistence type="predicted"/>
<dbReference type="FunFam" id="2.10.25.10:FF:000012">
    <property type="entry name" value="Delta-like protein"/>
    <property type="match status" value="1"/>
</dbReference>